<dbReference type="PANTHER" id="PTHR12304:SF4">
    <property type="entry name" value="URIDINE NUCLEOSIDASE"/>
    <property type="match status" value="1"/>
</dbReference>
<evidence type="ECO:0000256" key="1">
    <source>
        <dbReference type="ARBA" id="ARBA00022801"/>
    </source>
</evidence>
<keyword evidence="1 4" id="KW-0378">Hydrolase</keyword>
<evidence type="ECO:0000313" key="4">
    <source>
        <dbReference type="EMBL" id="KAF0826089.1"/>
    </source>
</evidence>
<dbReference type="EMBL" id="VDEM01000001">
    <property type="protein sequence ID" value="KAF0826089.1"/>
    <property type="molecule type" value="Genomic_DNA"/>
</dbReference>
<dbReference type="PANTHER" id="PTHR12304">
    <property type="entry name" value="INOSINE-URIDINE PREFERRING NUCLEOSIDE HYDROLASE"/>
    <property type="match status" value="1"/>
</dbReference>
<dbReference type="CDD" id="cd00455">
    <property type="entry name" value="nuc_hydro"/>
    <property type="match status" value="1"/>
</dbReference>
<dbReference type="InterPro" id="IPR023186">
    <property type="entry name" value="IUNH"/>
</dbReference>
<reference evidence="4 5" key="1">
    <citation type="journal article" date="2020" name="G3 (Bethesda)">
        <title>Whole Genome Sequencing and Comparative Genomics of Two Nematicidal Bacillus Strains Reveals a Wide Range of Possible Virulence Factors.</title>
        <authorList>
            <person name="Susic N."/>
            <person name="Janezic S."/>
            <person name="Rupnik M."/>
            <person name="Geric Stare B."/>
        </authorList>
    </citation>
    <scope>NUCLEOTIDE SEQUENCE [LARGE SCALE GENOMIC DNA]</scope>
    <source>
        <strain evidence="4 5">I-1582</strain>
    </source>
</reference>
<dbReference type="InterPro" id="IPR036452">
    <property type="entry name" value="Ribo_hydro-like"/>
</dbReference>
<dbReference type="Pfam" id="PF01156">
    <property type="entry name" value="IU_nuc_hydro"/>
    <property type="match status" value="1"/>
</dbReference>
<evidence type="ECO:0000313" key="5">
    <source>
        <dbReference type="Proteomes" id="UP000465778"/>
    </source>
</evidence>
<dbReference type="InterPro" id="IPR001910">
    <property type="entry name" value="Inosine/uridine_hydrolase_dom"/>
</dbReference>
<evidence type="ECO:0000256" key="2">
    <source>
        <dbReference type="ARBA" id="ARBA00023295"/>
    </source>
</evidence>
<feature type="domain" description="Inosine/uridine-preferring nucleoside hydrolase" evidence="3">
    <location>
        <begin position="13"/>
        <end position="317"/>
    </location>
</feature>
<dbReference type="RefSeq" id="WP_413226618.1">
    <property type="nucleotide sequence ID" value="NZ_JBALOT010000016.1"/>
</dbReference>
<gene>
    <name evidence="4" type="ORF">KIS1582_0228</name>
</gene>
<dbReference type="Gene3D" id="3.90.245.10">
    <property type="entry name" value="Ribonucleoside hydrolase-like"/>
    <property type="match status" value="1"/>
</dbReference>
<sequence>MNYGGVGLKRKNVLLFSDFGIDDFVAVIFAFFSEEINIVGIVADYGNVSREDAVRNAAYLRELTGQNTPVFSGAVLPLTGEVPVFYPDVHGKEGLGPIIPNLENSNNMFENFDDFKELIEKYENDITIVNVGRLSSLATAFILYPGLMSKVSDFYIMGGAFNVPGNVTPVAEANFYGDPYAANVVFVNAPKKIHAFPLDVTMSAIITPALIDSLDAYYQKVQDKVGLILKPMVDYYFNFYKETYPGISGSPMHDLFTFWAMLAGAEIQYQDVPVKIITDKGEAFGQSIGDFRNVPPEDKMKYRIHRIAVQFNYSNFIKTFYEIMTNHKTKTT</sequence>
<keyword evidence="2 4" id="KW-0326">Glycosidase</keyword>
<accession>A0A800NGN4</accession>
<name>A0A800NGN4_CYTFI</name>
<dbReference type="AlphaFoldDB" id="A0A800NGN4"/>
<dbReference type="GO" id="GO:0006152">
    <property type="term" value="P:purine nucleoside catabolic process"/>
    <property type="evidence" value="ECO:0007669"/>
    <property type="project" value="TreeGrafter"/>
</dbReference>
<proteinExistence type="predicted"/>
<dbReference type="Proteomes" id="UP000465778">
    <property type="component" value="Unassembled WGS sequence"/>
</dbReference>
<dbReference type="SUPFAM" id="SSF53590">
    <property type="entry name" value="Nucleoside hydrolase"/>
    <property type="match status" value="1"/>
</dbReference>
<organism evidence="4 5">
    <name type="scientific">Cytobacillus firmus</name>
    <name type="common">Bacillus firmus</name>
    <dbReference type="NCBI Taxonomy" id="1399"/>
    <lineage>
        <taxon>Bacteria</taxon>
        <taxon>Bacillati</taxon>
        <taxon>Bacillota</taxon>
        <taxon>Bacilli</taxon>
        <taxon>Bacillales</taxon>
        <taxon>Bacillaceae</taxon>
        <taxon>Cytobacillus</taxon>
    </lineage>
</organism>
<protein>
    <submittedName>
        <fullName evidence="4">Inosine-uridine preferring nucleoside hydrolase</fullName>
        <ecNumber evidence="4">3.2.2.1</ecNumber>
    </submittedName>
</protein>
<comment type="caution">
    <text evidence="4">The sequence shown here is derived from an EMBL/GenBank/DDBJ whole genome shotgun (WGS) entry which is preliminary data.</text>
</comment>
<evidence type="ECO:0000259" key="3">
    <source>
        <dbReference type="Pfam" id="PF01156"/>
    </source>
</evidence>
<dbReference type="EC" id="3.2.2.1" evidence="4"/>
<dbReference type="GO" id="GO:0008477">
    <property type="term" value="F:purine nucleosidase activity"/>
    <property type="evidence" value="ECO:0007669"/>
    <property type="project" value="UniProtKB-EC"/>
</dbReference>
<dbReference type="GO" id="GO:0005829">
    <property type="term" value="C:cytosol"/>
    <property type="evidence" value="ECO:0007669"/>
    <property type="project" value="TreeGrafter"/>
</dbReference>